<reference evidence="3" key="1">
    <citation type="journal article" date="2014" name="Int. J. Syst. Evol. Microbiol.">
        <title>Complete genome sequence of Corynebacterium casei LMG S-19264T (=DSM 44701T), isolated from a smear-ripened cheese.</title>
        <authorList>
            <consortium name="US DOE Joint Genome Institute (JGI-PGF)"/>
            <person name="Walter F."/>
            <person name="Albersmeier A."/>
            <person name="Kalinowski J."/>
            <person name="Ruckert C."/>
        </authorList>
    </citation>
    <scope>NUCLEOTIDE SEQUENCE</scope>
    <source>
        <strain evidence="3">JCM 3090</strain>
    </source>
</reference>
<dbReference type="InterPro" id="IPR000772">
    <property type="entry name" value="Ricin_B_lectin"/>
</dbReference>
<evidence type="ECO:0000259" key="2">
    <source>
        <dbReference type="Pfam" id="PF00652"/>
    </source>
</evidence>
<dbReference type="RefSeq" id="WP_189171470.1">
    <property type="nucleotide sequence ID" value="NZ_BMQB01000009.1"/>
</dbReference>
<protein>
    <recommendedName>
        <fullName evidence="2">Ricin B lectin domain-containing protein</fullName>
    </recommendedName>
</protein>
<proteinExistence type="predicted"/>
<comment type="caution">
    <text evidence="3">The sequence shown here is derived from an EMBL/GenBank/DDBJ whole genome shotgun (WGS) entry which is preliminary data.</text>
</comment>
<feature type="domain" description="Ricin B lectin" evidence="2">
    <location>
        <begin position="182"/>
        <end position="305"/>
    </location>
</feature>
<dbReference type="Proteomes" id="UP000649739">
    <property type="component" value="Unassembled WGS sequence"/>
</dbReference>
<keyword evidence="4" id="KW-1185">Reference proteome</keyword>
<feature type="region of interest" description="Disordered" evidence="1">
    <location>
        <begin position="521"/>
        <end position="542"/>
    </location>
</feature>
<dbReference type="SUPFAM" id="SSF50370">
    <property type="entry name" value="Ricin B-like lectins"/>
    <property type="match status" value="2"/>
</dbReference>
<dbReference type="EMBL" id="BMQB01000009">
    <property type="protein sequence ID" value="GGK03826.1"/>
    <property type="molecule type" value="Genomic_DNA"/>
</dbReference>
<accession>A0A8J3BE50</accession>
<dbReference type="AlphaFoldDB" id="A0A8J3BE50"/>
<evidence type="ECO:0000313" key="3">
    <source>
        <dbReference type="EMBL" id="GGK03826.1"/>
    </source>
</evidence>
<feature type="compositionally biased region" description="Basic and acidic residues" evidence="1">
    <location>
        <begin position="533"/>
        <end position="542"/>
    </location>
</feature>
<dbReference type="InterPro" id="IPR035992">
    <property type="entry name" value="Ricin_B-like_lectins"/>
</dbReference>
<reference evidence="3" key="2">
    <citation type="submission" date="2020-09" db="EMBL/GenBank/DDBJ databases">
        <authorList>
            <person name="Sun Q."/>
            <person name="Ohkuma M."/>
        </authorList>
    </citation>
    <scope>NUCLEOTIDE SEQUENCE</scope>
    <source>
        <strain evidence="3">JCM 3090</strain>
    </source>
</reference>
<evidence type="ECO:0000256" key="1">
    <source>
        <dbReference type="SAM" id="MobiDB-lite"/>
    </source>
</evidence>
<dbReference type="CDD" id="cd00161">
    <property type="entry name" value="beta-trefoil_Ricin-like"/>
    <property type="match status" value="1"/>
</dbReference>
<dbReference type="Gene3D" id="2.80.10.50">
    <property type="match status" value="2"/>
</dbReference>
<evidence type="ECO:0000313" key="4">
    <source>
        <dbReference type="Proteomes" id="UP000649739"/>
    </source>
</evidence>
<dbReference type="PROSITE" id="PS50231">
    <property type="entry name" value="RICIN_B_LECTIN"/>
    <property type="match status" value="2"/>
</dbReference>
<sequence>MSPAARLRRLRGAERGSLPLALVLVGTAVSVSTVALSTSVVEIVASRQDAQREGSLAAARTALDLAIGGIRAAHTPADATAGDRAKLPCGPLSGTDAVAGRYRVDIRYLRADPHGRADGDTAWWAANTVACTATDGPAQTPAFALLRARGSTSGSGALDAAPGRSVWATYVFRTIDDIIPGGLIRGFGVNLCLAAGGTPAAGVPVVVATCADGDAGQTFAYRPDLSLALTATRGADALCIDGGAPHAAGAAVFLRRCLSPMAPRQQWIYEDWGNFRGTNAAGTDIDEYCLNATQANVVNSPVRLGVTNRDDANGLAQCGPSDPLYTATKTFVPAPTAGAGRSGPAMGQVVNRHQFGRCIDVTAEEVEQPYLILWPCKQKAVGQAHWNQRFTLPAPSATAPTATGPVVVAEYNFTDTQYLATHCLLSPGSTARGRYVRLVTCDPAGRTPAGTRWTVTRATDDPATSYRIREADEDGDGVEEGYCLSATDSSTYPDFHELQDNPQFEIGKLIVAGCDDSNLQKWNAPPQLVSADPLKDFGEGPR</sequence>
<dbReference type="Pfam" id="PF00652">
    <property type="entry name" value="Ricin_B_lectin"/>
    <property type="match status" value="1"/>
</dbReference>
<name>A0A8J3BE50_9ACTN</name>
<organism evidence="3 4">
    <name type="scientific">Pilimelia anulata</name>
    <dbReference type="NCBI Taxonomy" id="53371"/>
    <lineage>
        <taxon>Bacteria</taxon>
        <taxon>Bacillati</taxon>
        <taxon>Actinomycetota</taxon>
        <taxon>Actinomycetes</taxon>
        <taxon>Micromonosporales</taxon>
        <taxon>Micromonosporaceae</taxon>
        <taxon>Pilimelia</taxon>
    </lineage>
</organism>
<gene>
    <name evidence="3" type="ORF">GCM10010123_37220</name>
</gene>